<dbReference type="EMBL" id="CP150886">
    <property type="protein sequence ID" value="WZB87136.1"/>
    <property type="molecule type" value="Genomic_DNA"/>
</dbReference>
<keyword evidence="7" id="KW-1185">Reference proteome</keyword>
<evidence type="ECO:0000313" key="7">
    <source>
        <dbReference type="Proteomes" id="UP001483337"/>
    </source>
</evidence>
<sequence length="382" mass="43548">MCDLEFKSSPQFSLGMEIELQLLNPYTLKLVDGILPLLELYPQSPFIQTEFNQSTVEINSPVCLNIPELEINILAILQDLKSRCQQLRMEICAAGTHPVCDRFAHVTPLPRYLTQQSKSGYLSDLMMTFAMQIHVGMPSGDEAVKMMGKLKPYLPILLALSASSPFWWGNDTGFASYRYRFLSIMRTYGICPSFKTWQDFVDFFNTAQNARMFNLIRDIHWDIRPQPDLGTIEIRVMDAQPTVKESMILAAFIHTLVVHLYHQSESETTGYLLKSLPWLIAKENLFRASYWGVDADYIEDSQGNSRLIKYIVKDILNTLAETGEYLGNSSYLLQLEKRLITGASYSRQRQVFENTGSVQAVVTSLVKELNEELSNLQIPVQV</sequence>
<dbReference type="InterPro" id="IPR011793">
    <property type="entry name" value="YbdK"/>
</dbReference>
<evidence type="ECO:0000256" key="3">
    <source>
        <dbReference type="ARBA" id="ARBA00022840"/>
    </source>
</evidence>
<protein>
    <recommendedName>
        <fullName evidence="5">Putative glutamate--cysteine ligase 2</fullName>
        <ecNumber evidence="5">6.3.2.2</ecNumber>
    </recommendedName>
    <alternativeName>
        <fullName evidence="5">Gamma-glutamylcysteine synthetase 2</fullName>
        <shortName evidence="5">GCS 2</shortName>
        <shortName evidence="5">Gamma-GCS 2</shortName>
    </alternativeName>
</protein>
<organism evidence="6 7">
    <name type="scientific">Okeanomitos corallinicola TIOX110</name>
    <dbReference type="NCBI Taxonomy" id="3133117"/>
    <lineage>
        <taxon>Bacteria</taxon>
        <taxon>Bacillati</taxon>
        <taxon>Cyanobacteriota</taxon>
        <taxon>Cyanophyceae</taxon>
        <taxon>Nostocales</taxon>
        <taxon>Aphanizomenonaceae</taxon>
        <taxon>Okeanomitos</taxon>
    </lineage>
</organism>
<reference evidence="6 7" key="1">
    <citation type="submission" date="2024-04" db="EMBL/GenBank/DDBJ databases">
        <title>Okeanomitos corallinicola gen. &amp; sp. nov. (Nostocales, Cyanobacteria), a new toxic marine heterocyst-forming cyanobacterium from a coral reef.</title>
        <authorList>
            <person name="Li H."/>
            <person name="Li R."/>
            <person name="Kang J."/>
            <person name="Hii K.S."/>
            <person name="Mohamed H.F."/>
            <person name="Xu X."/>
            <person name="Luo Z."/>
        </authorList>
    </citation>
    <scope>NUCLEOTIDE SEQUENCE [LARGE SCALE GENOMIC DNA]</scope>
    <source>
        <strain evidence="6 7">TIOX110</strain>
    </source>
</reference>
<dbReference type="SUPFAM" id="SSF55931">
    <property type="entry name" value="Glutamine synthetase/guanido kinase"/>
    <property type="match status" value="1"/>
</dbReference>
<dbReference type="InterPro" id="IPR014746">
    <property type="entry name" value="Gln_synth/guanido_kin_cat_dom"/>
</dbReference>
<proteinExistence type="inferred from homology"/>
<evidence type="ECO:0000256" key="4">
    <source>
        <dbReference type="ARBA" id="ARBA00048819"/>
    </source>
</evidence>
<gene>
    <name evidence="6" type="ORF">WJM97_17365</name>
</gene>
<dbReference type="Gene3D" id="3.30.590.20">
    <property type="match status" value="1"/>
</dbReference>
<keyword evidence="3 5" id="KW-0067">ATP-binding</keyword>
<dbReference type="EC" id="6.3.2.2" evidence="5"/>
<dbReference type="PANTHER" id="PTHR36510">
    <property type="entry name" value="GLUTAMATE--CYSTEINE LIGASE 2-RELATED"/>
    <property type="match status" value="1"/>
</dbReference>
<comment type="function">
    <text evidence="5">ATP-dependent carboxylate-amine ligase which exhibits weak glutamate--cysteine ligase activity.</text>
</comment>
<dbReference type="HAMAP" id="MF_01609">
    <property type="entry name" value="Glu_cys_ligase_2"/>
    <property type="match status" value="1"/>
</dbReference>
<dbReference type="PANTHER" id="PTHR36510:SF1">
    <property type="entry name" value="GLUTAMATE--CYSTEINE LIGASE 2-RELATED"/>
    <property type="match status" value="1"/>
</dbReference>
<evidence type="ECO:0000256" key="5">
    <source>
        <dbReference type="HAMAP-Rule" id="MF_01609"/>
    </source>
</evidence>
<evidence type="ECO:0000256" key="1">
    <source>
        <dbReference type="ARBA" id="ARBA00022598"/>
    </source>
</evidence>
<dbReference type="InterPro" id="IPR050141">
    <property type="entry name" value="GCL_type2/YbdK_subfam"/>
</dbReference>
<comment type="catalytic activity">
    <reaction evidence="4 5">
        <text>L-cysteine + L-glutamate + ATP = gamma-L-glutamyl-L-cysteine + ADP + phosphate + H(+)</text>
        <dbReference type="Rhea" id="RHEA:13285"/>
        <dbReference type="ChEBI" id="CHEBI:15378"/>
        <dbReference type="ChEBI" id="CHEBI:29985"/>
        <dbReference type="ChEBI" id="CHEBI:30616"/>
        <dbReference type="ChEBI" id="CHEBI:35235"/>
        <dbReference type="ChEBI" id="CHEBI:43474"/>
        <dbReference type="ChEBI" id="CHEBI:58173"/>
        <dbReference type="ChEBI" id="CHEBI:456216"/>
        <dbReference type="EC" id="6.3.2.2"/>
    </reaction>
</comment>
<dbReference type="NCBIfam" id="TIGR02050">
    <property type="entry name" value="gshA_cyan_rel"/>
    <property type="match status" value="1"/>
</dbReference>
<dbReference type="GO" id="GO:0016874">
    <property type="term" value="F:ligase activity"/>
    <property type="evidence" value="ECO:0007669"/>
    <property type="project" value="UniProtKB-KW"/>
</dbReference>
<evidence type="ECO:0000313" key="6">
    <source>
        <dbReference type="EMBL" id="WZB87136.1"/>
    </source>
</evidence>
<name>A0ABZ2UQ88_9CYAN</name>
<comment type="similarity">
    <text evidence="5">Belongs to the glutamate--cysteine ligase type 2 family. YbdK subfamily.</text>
</comment>
<dbReference type="Pfam" id="PF04107">
    <property type="entry name" value="GCS2"/>
    <property type="match status" value="1"/>
</dbReference>
<dbReference type="Proteomes" id="UP001483337">
    <property type="component" value="Chromosome"/>
</dbReference>
<keyword evidence="2 5" id="KW-0547">Nucleotide-binding</keyword>
<evidence type="ECO:0000256" key="2">
    <source>
        <dbReference type="ARBA" id="ARBA00022741"/>
    </source>
</evidence>
<dbReference type="InterPro" id="IPR006336">
    <property type="entry name" value="GCS2"/>
</dbReference>
<accession>A0ABZ2UQ88</accession>
<keyword evidence="1 5" id="KW-0436">Ligase</keyword>
<dbReference type="RefSeq" id="WP_353930050.1">
    <property type="nucleotide sequence ID" value="NZ_CP150886.1"/>
</dbReference>